<evidence type="ECO:0000313" key="2">
    <source>
        <dbReference type="Proteomes" id="UP000318693"/>
    </source>
</evidence>
<organism evidence="1 2">
    <name type="scientific">Georgenia yuyongxinii</name>
    <dbReference type="NCBI Taxonomy" id="2589797"/>
    <lineage>
        <taxon>Bacteria</taxon>
        <taxon>Bacillati</taxon>
        <taxon>Actinomycetota</taxon>
        <taxon>Actinomycetes</taxon>
        <taxon>Micrococcales</taxon>
        <taxon>Bogoriellaceae</taxon>
        <taxon>Georgenia</taxon>
    </lineage>
</organism>
<dbReference type="RefSeq" id="WP_143418410.1">
    <property type="nucleotide sequence ID" value="NZ_VJXR01000025.1"/>
</dbReference>
<name>A0A552WSL5_9MICO</name>
<keyword evidence="2" id="KW-1185">Reference proteome</keyword>
<dbReference type="AlphaFoldDB" id="A0A552WSL5"/>
<comment type="caution">
    <text evidence="1">The sequence shown here is derived from an EMBL/GenBank/DDBJ whole genome shotgun (WGS) entry which is preliminary data.</text>
</comment>
<dbReference type="EMBL" id="VJXR01000025">
    <property type="protein sequence ID" value="TRW45323.1"/>
    <property type="molecule type" value="Genomic_DNA"/>
</dbReference>
<accession>A0A552WSL5</accession>
<sequence length="248" mass="26724">MTTTTPRQAVEAVQANPLLPEGDDERFTGYGVMGVPFASGHYLALRDFVATSVGPAYRAIWHRDPQGRWTIHTTGAPELTCPRYFGSVTATAQVPSISVSWHDDHTLDVTLGDQLSWRIELQATPATQMMTTMGGMLPEAGWNSSVVLAAMGPMARTMLGTGRIRLHGATPNGPLFKAAPLQVWRLAGADATYHGQNLGEPGPLGRQTHLGDFWLPQRGIFFVGRARFTPAGEQVDRTVGAAGTTMGR</sequence>
<proteinExistence type="predicted"/>
<dbReference type="Proteomes" id="UP000318693">
    <property type="component" value="Unassembled WGS sequence"/>
</dbReference>
<protein>
    <submittedName>
        <fullName evidence="1">Uncharacterized protein</fullName>
    </submittedName>
</protein>
<evidence type="ECO:0000313" key="1">
    <source>
        <dbReference type="EMBL" id="TRW45323.1"/>
    </source>
</evidence>
<gene>
    <name evidence="1" type="ORF">FJ693_10095</name>
</gene>
<reference evidence="1 2" key="1">
    <citation type="submission" date="2019-07" db="EMBL/GenBank/DDBJ databases">
        <title>Georgenia wutianyii sp. nov. and Georgenia *** sp. nov. isolated from plateau pika (Ochotona curzoniae) in the Qinghai-Tibet plateau of China.</title>
        <authorList>
            <person name="Tian Z."/>
        </authorList>
    </citation>
    <scope>NUCLEOTIDE SEQUENCE [LARGE SCALE GENOMIC DNA]</scope>
    <source>
        <strain evidence="1 2">Z446</strain>
    </source>
</reference>